<evidence type="ECO:0000256" key="1">
    <source>
        <dbReference type="ARBA" id="ARBA00001933"/>
    </source>
</evidence>
<proteinExistence type="inferred from homology"/>
<dbReference type="InterPro" id="IPR015424">
    <property type="entry name" value="PyrdxlP-dep_Trfase"/>
</dbReference>
<comment type="similarity">
    <text evidence="2">Belongs to the class-I pyridoxal-phosphate-dependent aminotransferase family.</text>
</comment>
<dbReference type="InterPro" id="IPR050596">
    <property type="entry name" value="AspAT/PAT-like"/>
</dbReference>
<reference evidence="8 9" key="1">
    <citation type="submission" date="2018-04" db="EMBL/GenBank/DDBJ databases">
        <title>Denitrifier Microvirgula.</title>
        <authorList>
            <person name="Anderson E."/>
            <person name="Jang J."/>
            <person name="Ishii S."/>
        </authorList>
    </citation>
    <scope>NUCLEOTIDE SEQUENCE [LARGE SCALE GENOMIC DNA]</scope>
    <source>
        <strain evidence="8 9">BE2.4</strain>
    </source>
</reference>
<evidence type="ECO:0000256" key="5">
    <source>
        <dbReference type="ARBA" id="ARBA00022679"/>
    </source>
</evidence>
<accession>A0A2U3TH84</accession>
<dbReference type="PANTHER" id="PTHR46383:SF2">
    <property type="entry name" value="AMINOTRANSFERASE"/>
    <property type="match status" value="1"/>
</dbReference>
<keyword evidence="5 8" id="KW-0808">Transferase</keyword>
<comment type="cofactor">
    <cofactor evidence="1">
        <name>pyridoxal 5'-phosphate</name>
        <dbReference type="ChEBI" id="CHEBI:597326"/>
    </cofactor>
</comment>
<evidence type="ECO:0000259" key="7">
    <source>
        <dbReference type="Pfam" id="PF00155"/>
    </source>
</evidence>
<dbReference type="InterPro" id="IPR015421">
    <property type="entry name" value="PyrdxlP-dep_Trfase_major"/>
</dbReference>
<dbReference type="STRING" id="1122240.GCA_000620105_00726"/>
<feature type="domain" description="Aminotransferase class I/classII large" evidence="7">
    <location>
        <begin position="31"/>
        <end position="379"/>
    </location>
</feature>
<evidence type="ECO:0000256" key="2">
    <source>
        <dbReference type="ARBA" id="ARBA00007441"/>
    </source>
</evidence>
<dbReference type="GO" id="GO:0008483">
    <property type="term" value="F:transaminase activity"/>
    <property type="evidence" value="ECO:0007669"/>
    <property type="project" value="UniProtKB-KW"/>
</dbReference>
<dbReference type="InterPro" id="IPR004839">
    <property type="entry name" value="Aminotransferase_I/II_large"/>
</dbReference>
<keyword evidence="6" id="KW-0663">Pyridoxal phosphate</keyword>
<gene>
    <name evidence="8" type="ORF">DAI18_00910</name>
</gene>
<dbReference type="NCBIfam" id="NF006514">
    <property type="entry name" value="PRK08960.1"/>
    <property type="match status" value="1"/>
</dbReference>
<evidence type="ECO:0000313" key="8">
    <source>
        <dbReference type="EMBL" id="AVY92766.1"/>
    </source>
</evidence>
<evidence type="ECO:0000256" key="4">
    <source>
        <dbReference type="ARBA" id="ARBA00022576"/>
    </source>
</evidence>
<dbReference type="Gene3D" id="3.40.640.10">
    <property type="entry name" value="Type I PLP-dependent aspartate aminotransferase-like (Major domain)"/>
    <property type="match status" value="1"/>
</dbReference>
<dbReference type="SUPFAM" id="SSF53383">
    <property type="entry name" value="PLP-dependent transferases"/>
    <property type="match status" value="1"/>
</dbReference>
<organism evidence="8 9">
    <name type="scientific">Microvirgula aerodenitrificans</name>
    <dbReference type="NCBI Taxonomy" id="57480"/>
    <lineage>
        <taxon>Bacteria</taxon>
        <taxon>Pseudomonadati</taxon>
        <taxon>Pseudomonadota</taxon>
        <taxon>Betaproteobacteria</taxon>
        <taxon>Neisseriales</taxon>
        <taxon>Aquaspirillaceae</taxon>
        <taxon>Microvirgula</taxon>
    </lineage>
</organism>
<dbReference type="GO" id="GO:0030170">
    <property type="term" value="F:pyridoxal phosphate binding"/>
    <property type="evidence" value="ECO:0007669"/>
    <property type="project" value="InterPro"/>
</dbReference>
<dbReference type="OrthoDB" id="9803354at2"/>
<dbReference type="RefSeq" id="WP_036385214.1">
    <property type="nucleotide sequence ID" value="NZ_CP028519.1"/>
</dbReference>
<protein>
    <recommendedName>
        <fullName evidence="3">Putative 8-amino-7-oxononanoate synthase</fullName>
    </recommendedName>
</protein>
<name>A0A2U3TH84_9NEIS</name>
<dbReference type="Pfam" id="PF00155">
    <property type="entry name" value="Aminotran_1_2"/>
    <property type="match status" value="1"/>
</dbReference>
<evidence type="ECO:0000256" key="3">
    <source>
        <dbReference type="ARBA" id="ARBA00021531"/>
    </source>
</evidence>
<keyword evidence="9" id="KW-1185">Reference proteome</keyword>
<dbReference type="KEGG" id="maer:DAI18_00910"/>
<evidence type="ECO:0000313" key="9">
    <source>
        <dbReference type="Proteomes" id="UP000244173"/>
    </source>
</evidence>
<keyword evidence="4 8" id="KW-0032">Aminotransferase</keyword>
<dbReference type="CDD" id="cd00609">
    <property type="entry name" value="AAT_like"/>
    <property type="match status" value="1"/>
</dbReference>
<evidence type="ECO:0000256" key="6">
    <source>
        <dbReference type="ARBA" id="ARBA00022898"/>
    </source>
</evidence>
<dbReference type="PANTHER" id="PTHR46383">
    <property type="entry name" value="ASPARTATE AMINOTRANSFERASE"/>
    <property type="match status" value="1"/>
</dbReference>
<dbReference type="AlphaFoldDB" id="A0A2U3TH84"/>
<dbReference type="Proteomes" id="UP000244173">
    <property type="component" value="Chromosome"/>
</dbReference>
<dbReference type="GO" id="GO:0006520">
    <property type="term" value="P:amino acid metabolic process"/>
    <property type="evidence" value="ECO:0007669"/>
    <property type="project" value="InterPro"/>
</dbReference>
<sequence>MQLAARLAQIQPFHVMSILERAKRLEQDGHDVIHLEIGEPDFPTPAPIVAAAQSALSRGETFYTAAMGLPALREAIAGWYRDRYRHEVDPARICVTPGASGALLIALALLAEPGRSVLLPDPTYPCNRHLVSLLDAEPVSVPVDAASRYQLSAADIDAHWREDSVAAMIASPANPTGTLITPDALADLHRAVAARAGTLIVDEIYHGLTYGCDAPTALAQSDDIFVINSFSKYFQMTGWRLGWLVVPDAYIAATERLMQNLFLAAPTLSQHAALAAFAPETVAGLEVRRSEFARRRDALLATLTPLGFRFPAIPEGAFYLYADVSALTDDSFAFARDLLEQAHVAVAPGRDFSLHDAERYVRLAYTCDSERLAEAGRRIAGFVDRRN</sequence>
<dbReference type="EMBL" id="CP028519">
    <property type="protein sequence ID" value="AVY92766.1"/>
    <property type="molecule type" value="Genomic_DNA"/>
</dbReference>